<gene>
    <name evidence="7" type="ORF">KUTeg_001684</name>
</gene>
<protein>
    <recommendedName>
        <fullName evidence="9">Major facilitator superfamily (MFS) profile domain-containing protein</fullName>
    </recommendedName>
</protein>
<comment type="subcellular location">
    <subcellularLocation>
        <location evidence="1">Membrane</location>
        <topology evidence="1">Multi-pass membrane protein</topology>
    </subcellularLocation>
</comment>
<evidence type="ECO:0000256" key="5">
    <source>
        <dbReference type="SAM" id="MobiDB-lite"/>
    </source>
</evidence>
<organism evidence="7 8">
    <name type="scientific">Tegillarca granosa</name>
    <name type="common">Malaysian cockle</name>
    <name type="synonym">Anadara granosa</name>
    <dbReference type="NCBI Taxonomy" id="220873"/>
    <lineage>
        <taxon>Eukaryota</taxon>
        <taxon>Metazoa</taxon>
        <taxon>Spiralia</taxon>
        <taxon>Lophotrochozoa</taxon>
        <taxon>Mollusca</taxon>
        <taxon>Bivalvia</taxon>
        <taxon>Autobranchia</taxon>
        <taxon>Pteriomorphia</taxon>
        <taxon>Arcoida</taxon>
        <taxon>Arcoidea</taxon>
        <taxon>Arcidae</taxon>
        <taxon>Tegillarca</taxon>
    </lineage>
</organism>
<dbReference type="InterPro" id="IPR050382">
    <property type="entry name" value="MFS_Na/Anion_cotransporter"/>
</dbReference>
<dbReference type="PANTHER" id="PTHR11662:SF399">
    <property type="entry name" value="FI19708P1-RELATED"/>
    <property type="match status" value="1"/>
</dbReference>
<dbReference type="InterPro" id="IPR036259">
    <property type="entry name" value="MFS_trans_sf"/>
</dbReference>
<keyword evidence="4 6" id="KW-0472">Membrane</keyword>
<accession>A0ABQ9FVT9</accession>
<evidence type="ECO:0000256" key="3">
    <source>
        <dbReference type="ARBA" id="ARBA00022989"/>
    </source>
</evidence>
<dbReference type="PANTHER" id="PTHR11662">
    <property type="entry name" value="SOLUTE CARRIER FAMILY 17"/>
    <property type="match status" value="1"/>
</dbReference>
<feature type="compositionally biased region" description="Polar residues" evidence="5">
    <location>
        <begin position="137"/>
        <end position="152"/>
    </location>
</feature>
<keyword evidence="8" id="KW-1185">Reference proteome</keyword>
<feature type="region of interest" description="Disordered" evidence="5">
    <location>
        <begin position="124"/>
        <end position="174"/>
    </location>
</feature>
<comment type="caution">
    <text evidence="7">The sequence shown here is derived from an EMBL/GenBank/DDBJ whole genome shotgun (WGS) entry which is preliminary data.</text>
</comment>
<name>A0ABQ9FVT9_TEGGR</name>
<feature type="transmembrane region" description="Helical" evidence="6">
    <location>
        <begin position="26"/>
        <end position="52"/>
    </location>
</feature>
<keyword evidence="3 6" id="KW-1133">Transmembrane helix</keyword>
<proteinExistence type="predicted"/>
<dbReference type="Proteomes" id="UP001217089">
    <property type="component" value="Unassembled WGS sequence"/>
</dbReference>
<sequence>MVSFFIFFPITPVLFGYLSGKFGGKYLVVILTASMAILNMMIPFCAHIHPYIVMGLRALSGICAGAREEWQVTFYICVCVSVGGAIFYAVFASGEEQDWAKNTDGGYENDMNIKLEDLMTKQQTESNKTITKDDNESQLTLTINNESDPQGITTEQQTDSRRSSSSTTTLPVLS</sequence>
<evidence type="ECO:0000256" key="2">
    <source>
        <dbReference type="ARBA" id="ARBA00022692"/>
    </source>
</evidence>
<reference evidence="7 8" key="1">
    <citation type="submission" date="2022-12" db="EMBL/GenBank/DDBJ databases">
        <title>Chromosome-level genome of Tegillarca granosa.</title>
        <authorList>
            <person name="Kim J."/>
        </authorList>
    </citation>
    <scope>NUCLEOTIDE SEQUENCE [LARGE SCALE GENOMIC DNA]</scope>
    <source>
        <strain evidence="7">Teg-2019</strain>
        <tissue evidence="7">Adductor muscle</tissue>
    </source>
</reference>
<evidence type="ECO:0008006" key="9">
    <source>
        <dbReference type="Google" id="ProtNLM"/>
    </source>
</evidence>
<evidence type="ECO:0000256" key="1">
    <source>
        <dbReference type="ARBA" id="ARBA00004141"/>
    </source>
</evidence>
<dbReference type="SUPFAM" id="SSF103473">
    <property type="entry name" value="MFS general substrate transporter"/>
    <property type="match status" value="1"/>
</dbReference>
<evidence type="ECO:0000256" key="6">
    <source>
        <dbReference type="SAM" id="Phobius"/>
    </source>
</evidence>
<evidence type="ECO:0000256" key="4">
    <source>
        <dbReference type="ARBA" id="ARBA00023136"/>
    </source>
</evidence>
<dbReference type="EMBL" id="JARBDR010000141">
    <property type="protein sequence ID" value="KAJ8320097.1"/>
    <property type="molecule type" value="Genomic_DNA"/>
</dbReference>
<keyword evidence="2 6" id="KW-0812">Transmembrane</keyword>
<feature type="compositionally biased region" description="Low complexity" evidence="5">
    <location>
        <begin position="153"/>
        <end position="174"/>
    </location>
</feature>
<dbReference type="Gene3D" id="1.20.1250.20">
    <property type="entry name" value="MFS general substrate transporter like domains"/>
    <property type="match status" value="1"/>
</dbReference>
<feature type="transmembrane region" description="Helical" evidence="6">
    <location>
        <begin position="72"/>
        <end position="91"/>
    </location>
</feature>
<evidence type="ECO:0000313" key="7">
    <source>
        <dbReference type="EMBL" id="KAJ8320097.1"/>
    </source>
</evidence>
<evidence type="ECO:0000313" key="8">
    <source>
        <dbReference type="Proteomes" id="UP001217089"/>
    </source>
</evidence>